<evidence type="ECO:0000256" key="1">
    <source>
        <dbReference type="SAM" id="MobiDB-lite"/>
    </source>
</evidence>
<feature type="region of interest" description="Disordered" evidence="1">
    <location>
        <begin position="204"/>
        <end position="229"/>
    </location>
</feature>
<comment type="caution">
    <text evidence="3">The sequence shown here is derived from an EMBL/GenBank/DDBJ whole genome shotgun (WGS) entry which is preliminary data.</text>
</comment>
<organism evidence="3 4">
    <name type="scientific">Corynebacterium freneyi</name>
    <dbReference type="NCBI Taxonomy" id="134034"/>
    <lineage>
        <taxon>Bacteria</taxon>
        <taxon>Bacillati</taxon>
        <taxon>Actinomycetota</taxon>
        <taxon>Actinomycetes</taxon>
        <taxon>Mycobacteriales</taxon>
        <taxon>Corynebacteriaceae</taxon>
        <taxon>Corynebacterium</taxon>
    </lineage>
</organism>
<name>A0ABS4U669_9CORY</name>
<evidence type="ECO:0000259" key="2">
    <source>
        <dbReference type="Pfam" id="PF04536"/>
    </source>
</evidence>
<keyword evidence="4" id="KW-1185">Reference proteome</keyword>
<proteinExistence type="predicted"/>
<accession>A0ABS4U669</accession>
<sequence>MTEHDRFRRTSRTHRLAATIAAGALVALSGPLTGVLLATDPGPMAPPTARAETPQRFDGRIWDAADVLTDADEATINERAAQLQQDQGTVMRIIYVNTFDGIQAEEWAHQTWQALGGTPNLAVFAVAVGDRNVGAYAGNDVDATGPDLANSAVPQLGNDDWAGAALAAIDEATAPGATEGLAVLGAGAAGAAALGGGAVAWSRRNKKKRTATEVEQGKKLNPDDIESHDRLSTDALDQLAREELVSTDESIRLATTELDLARAEFGDARVRDLTQALDHSQRTLNRAFRLRQSIDDAPDLPETERRGTLLEIISTCGTADDRLDGEVTRYAEMREQLLNAPDTLDRLTQRGIALRTRIPNAATILDGLRARYDEEALASISDNVDMATEHVNMAERSGDEARSLLTKPAGEQAGLVDALRATDLALDQAEKLVEAIEHADDNIAQALTGLKDLINEVRDEIAEATNLLAAPDAANIDRNALADAADSGRTALDIAQAKSSTDPLGAWTILTDADATLDDQLEEARDAANAFARKMQTLHNALTDARAQVTAARDIIGTRRSIVGSTARTRLAEAERHLATAENIAANPGNDPDHHPRRGIQEARTAAQLGRQAAQKARDDINRHRQRMNQHRGGGNSGAMIAGMVLGSMMNSGGGFSGGGSFGGGGFSGGGSFGGGSGGSASF</sequence>
<dbReference type="InterPro" id="IPR007621">
    <property type="entry name" value="TPM_dom"/>
</dbReference>
<feature type="domain" description="TPM" evidence="2">
    <location>
        <begin position="63"/>
        <end position="172"/>
    </location>
</feature>
<dbReference type="Pfam" id="PF04536">
    <property type="entry name" value="TPM_phosphatase"/>
    <property type="match status" value="1"/>
</dbReference>
<feature type="compositionally biased region" description="Basic and acidic residues" evidence="1">
    <location>
        <begin position="210"/>
        <end position="229"/>
    </location>
</feature>
<gene>
    <name evidence="3" type="ORF">JOF33_000824</name>
</gene>
<reference evidence="3 4" key="1">
    <citation type="submission" date="2021-03" db="EMBL/GenBank/DDBJ databases">
        <title>Sequencing the genomes of 1000 actinobacteria strains.</title>
        <authorList>
            <person name="Klenk H.-P."/>
        </authorList>
    </citation>
    <scope>NUCLEOTIDE SEQUENCE [LARGE SCALE GENOMIC DNA]</scope>
    <source>
        <strain evidence="3 4">DSM 44506</strain>
    </source>
</reference>
<evidence type="ECO:0000313" key="4">
    <source>
        <dbReference type="Proteomes" id="UP001519305"/>
    </source>
</evidence>
<dbReference type="EMBL" id="JAGINY010000001">
    <property type="protein sequence ID" value="MBP2332125.1"/>
    <property type="molecule type" value="Genomic_DNA"/>
</dbReference>
<evidence type="ECO:0000313" key="3">
    <source>
        <dbReference type="EMBL" id="MBP2332125.1"/>
    </source>
</evidence>
<dbReference type="RefSeq" id="WP_209652411.1">
    <property type="nucleotide sequence ID" value="NZ_CP047357.1"/>
</dbReference>
<protein>
    <submittedName>
        <fullName evidence="3">Membrane protein YgcG</fullName>
    </submittedName>
</protein>
<dbReference type="Gene3D" id="3.10.310.50">
    <property type="match status" value="1"/>
</dbReference>
<dbReference type="Proteomes" id="UP001519305">
    <property type="component" value="Unassembled WGS sequence"/>
</dbReference>